<gene>
    <name evidence="1" type="ORF">EAH69_13585</name>
</gene>
<dbReference type="EMBL" id="RDOJ01000030">
    <property type="protein sequence ID" value="RLZ06409.1"/>
    <property type="molecule type" value="Genomic_DNA"/>
</dbReference>
<comment type="caution">
    <text evidence="1">The sequence shown here is derived from an EMBL/GenBank/DDBJ whole genome shotgun (WGS) entry which is preliminary data.</text>
</comment>
<evidence type="ECO:0000313" key="2">
    <source>
        <dbReference type="Proteomes" id="UP000275348"/>
    </source>
</evidence>
<dbReference type="Proteomes" id="UP000275348">
    <property type="component" value="Unassembled WGS sequence"/>
</dbReference>
<evidence type="ECO:0000313" key="1">
    <source>
        <dbReference type="EMBL" id="RLZ06409.1"/>
    </source>
</evidence>
<accession>A0A3L9M793</accession>
<sequence>MIVKIISEPDINNVFGLDLTKCLIEPTKQNYKNSNDSTDVYELWTVLEENEDKRGYKIYFDEETKMFGLAINSDKDELIDIGCYGTFLKTLYSM</sequence>
<proteinExistence type="predicted"/>
<reference evidence="1 2" key="1">
    <citation type="submission" date="2018-10" db="EMBL/GenBank/DDBJ databases">
        <authorList>
            <person name="Chen X."/>
        </authorList>
    </citation>
    <scope>NUCLEOTIDE SEQUENCE [LARGE SCALE GENOMIC DNA]</scope>
    <source>
        <strain evidence="1 2">YIM 102668</strain>
    </source>
</reference>
<organism evidence="1 2">
    <name type="scientific">Faecalibacter macacae</name>
    <dbReference type="NCBI Taxonomy" id="1859289"/>
    <lineage>
        <taxon>Bacteria</taxon>
        <taxon>Pseudomonadati</taxon>
        <taxon>Bacteroidota</taxon>
        <taxon>Flavobacteriia</taxon>
        <taxon>Flavobacteriales</taxon>
        <taxon>Weeksellaceae</taxon>
        <taxon>Faecalibacter</taxon>
    </lineage>
</organism>
<protein>
    <submittedName>
        <fullName evidence="1">Uncharacterized protein</fullName>
    </submittedName>
</protein>
<dbReference type="AlphaFoldDB" id="A0A3L9M793"/>
<keyword evidence="2" id="KW-1185">Reference proteome</keyword>
<name>A0A3L9M793_9FLAO</name>